<feature type="region of interest" description="Disordered" evidence="1">
    <location>
        <begin position="1"/>
        <end position="134"/>
    </location>
</feature>
<feature type="compositionally biased region" description="Low complexity" evidence="1">
    <location>
        <begin position="467"/>
        <end position="478"/>
    </location>
</feature>
<feature type="region of interest" description="Disordered" evidence="1">
    <location>
        <begin position="192"/>
        <end position="301"/>
    </location>
</feature>
<organism evidence="2 3">
    <name type="scientific">Suillus luteus UH-Slu-Lm8-n1</name>
    <dbReference type="NCBI Taxonomy" id="930992"/>
    <lineage>
        <taxon>Eukaryota</taxon>
        <taxon>Fungi</taxon>
        <taxon>Dikarya</taxon>
        <taxon>Basidiomycota</taxon>
        <taxon>Agaricomycotina</taxon>
        <taxon>Agaricomycetes</taxon>
        <taxon>Agaricomycetidae</taxon>
        <taxon>Boletales</taxon>
        <taxon>Suillineae</taxon>
        <taxon>Suillaceae</taxon>
        <taxon>Suillus</taxon>
    </lineage>
</organism>
<evidence type="ECO:0000313" key="3">
    <source>
        <dbReference type="Proteomes" id="UP000054485"/>
    </source>
</evidence>
<feature type="compositionally biased region" description="Low complexity" evidence="1">
    <location>
        <begin position="441"/>
        <end position="452"/>
    </location>
</feature>
<name>A0A0D0B5Y5_9AGAM</name>
<dbReference type="Proteomes" id="UP000054485">
    <property type="component" value="Unassembled WGS sequence"/>
</dbReference>
<feature type="region of interest" description="Disordered" evidence="1">
    <location>
        <begin position="380"/>
        <end position="537"/>
    </location>
</feature>
<feature type="compositionally biased region" description="Low complexity" evidence="1">
    <location>
        <begin position="511"/>
        <end position="529"/>
    </location>
</feature>
<dbReference type="STRING" id="930992.A0A0D0B5Y5"/>
<keyword evidence="3" id="KW-1185">Reference proteome</keyword>
<evidence type="ECO:0000313" key="2">
    <source>
        <dbReference type="EMBL" id="KIK45289.1"/>
    </source>
</evidence>
<dbReference type="PANTHER" id="PTHR10378">
    <property type="entry name" value="LIM DOMAIN-BINDING PROTEIN"/>
    <property type="match status" value="1"/>
</dbReference>
<evidence type="ECO:0000256" key="1">
    <source>
        <dbReference type="SAM" id="MobiDB-lite"/>
    </source>
</evidence>
<feature type="compositionally biased region" description="Polar residues" evidence="1">
    <location>
        <begin position="923"/>
        <end position="933"/>
    </location>
</feature>
<evidence type="ECO:0008006" key="4">
    <source>
        <dbReference type="Google" id="ProtNLM"/>
    </source>
</evidence>
<feature type="region of interest" description="Disordered" evidence="1">
    <location>
        <begin position="716"/>
        <end position="738"/>
    </location>
</feature>
<feature type="compositionally biased region" description="Low complexity" evidence="1">
    <location>
        <begin position="888"/>
        <end position="903"/>
    </location>
</feature>
<feature type="region of interest" description="Disordered" evidence="1">
    <location>
        <begin position="850"/>
        <end position="945"/>
    </location>
</feature>
<feature type="compositionally biased region" description="Polar residues" evidence="1">
    <location>
        <begin position="380"/>
        <end position="392"/>
    </location>
</feature>
<feature type="compositionally biased region" description="Polar residues" evidence="1">
    <location>
        <begin position="904"/>
        <end position="916"/>
    </location>
</feature>
<feature type="compositionally biased region" description="Polar residues" evidence="1">
    <location>
        <begin position="106"/>
        <end position="130"/>
    </location>
</feature>
<feature type="compositionally biased region" description="Low complexity" evidence="1">
    <location>
        <begin position="26"/>
        <end position="37"/>
    </location>
</feature>
<proteinExistence type="predicted"/>
<feature type="compositionally biased region" description="Pro residues" evidence="1">
    <location>
        <begin position="408"/>
        <end position="419"/>
    </location>
</feature>
<dbReference type="InParanoid" id="A0A0D0B5Y5"/>
<dbReference type="InterPro" id="IPR029005">
    <property type="entry name" value="LIM-bd/SEUSS"/>
</dbReference>
<protein>
    <recommendedName>
        <fullName evidence="4">LIM-domain binding protein-domain-containing protein</fullName>
    </recommendedName>
</protein>
<feature type="compositionally biased region" description="Polar residues" evidence="1">
    <location>
        <begin position="214"/>
        <end position="254"/>
    </location>
</feature>
<feature type="compositionally biased region" description="Low complexity" evidence="1">
    <location>
        <begin position="77"/>
        <end position="105"/>
    </location>
</feature>
<feature type="compositionally biased region" description="Low complexity" evidence="1">
    <location>
        <begin position="850"/>
        <end position="867"/>
    </location>
</feature>
<dbReference type="AlphaFoldDB" id="A0A0D0B5Y5"/>
<feature type="compositionally biased region" description="Polar residues" evidence="1">
    <location>
        <begin position="13"/>
        <end position="25"/>
    </location>
</feature>
<feature type="compositionally biased region" description="Polar residues" evidence="1">
    <location>
        <begin position="485"/>
        <end position="501"/>
    </location>
</feature>
<dbReference type="Pfam" id="PF01803">
    <property type="entry name" value="LIM_bind"/>
    <property type="match status" value="1"/>
</dbReference>
<feature type="compositionally biased region" description="Polar residues" evidence="1">
    <location>
        <begin position="874"/>
        <end position="887"/>
    </location>
</feature>
<accession>A0A0D0B5Y5</accession>
<gene>
    <name evidence="2" type="ORF">CY34DRAFT_801785</name>
</gene>
<feature type="region of interest" description="Disordered" evidence="1">
    <location>
        <begin position="322"/>
        <end position="346"/>
    </location>
</feature>
<reference evidence="2 3" key="1">
    <citation type="submission" date="2014-04" db="EMBL/GenBank/DDBJ databases">
        <authorList>
            <consortium name="DOE Joint Genome Institute"/>
            <person name="Kuo A."/>
            <person name="Ruytinx J."/>
            <person name="Rineau F."/>
            <person name="Colpaert J."/>
            <person name="Kohler A."/>
            <person name="Nagy L.G."/>
            <person name="Floudas D."/>
            <person name="Copeland A."/>
            <person name="Barry K.W."/>
            <person name="Cichocki N."/>
            <person name="Veneault-Fourrey C."/>
            <person name="LaButti K."/>
            <person name="Lindquist E.A."/>
            <person name="Lipzen A."/>
            <person name="Lundell T."/>
            <person name="Morin E."/>
            <person name="Murat C."/>
            <person name="Sun H."/>
            <person name="Tunlid A."/>
            <person name="Henrissat B."/>
            <person name="Grigoriev I.V."/>
            <person name="Hibbett D.S."/>
            <person name="Martin F."/>
            <person name="Nordberg H.P."/>
            <person name="Cantor M.N."/>
            <person name="Hua S.X."/>
        </authorList>
    </citation>
    <scope>NUCLEOTIDE SEQUENCE [LARGE SCALE GENOMIC DNA]</scope>
    <source>
        <strain evidence="2 3">UH-Slu-Lm8-n1</strain>
    </source>
</reference>
<sequence length="945" mass="102315">MNVRPGDMLRPQSMAQLSMNPSPHFQQQPPQQQQQPPLNHVSVMPNNPMNLLAAGPQSQNSSMPHSAYDFGRRQLHQMQQQQQQHQQQQQQQQQQQRQQQQQQAQNVQMNTAAAASQANSHMNSIPQHPLQSIAFPGNMMSQAGNNLGQVRRVASHPQALNQVNHVQAIHPGQPNMPGIPPMNQQNNIPSHLRQPSTQPMLSRIPGSIPGSMSPELSLTLNRSQGQNPMRTQSSQPQLMNSLSQPTLPQAGTPTTIPPNGFPSHSHHPITSSSPRPTGPPQSHATNMIMGTPGPSQPPGGRPMNPGDGVFMGIQNPQFNPGFTPGGNRIPSANPSFPAFVPSSSQGDMEMQQNMTDVMSNPGSRPGFLTPAQQFEHMQHTDNSFGNNFSQVNAPPRPPSHPTSGAHPSIPPRQPPPPHQHSPHQPDPMAGHVQQPPPRPQSQPQGPSVRPPSQAGPSQTPRASHAQLPPSSSSGLLPPARIPPVTQAQTSPHQQRQATPGQQPIAPRPPQSSTNAAAAPPVTTAPSSEPTVPPPIRTSPVVAMPVGLGQGLVRLLQFSGVLSAENPTKHQLSHWESVVKDYFTPKAIMKFTLWKDNQRNEAKPFEIGVPILPRFFLVTTQSGVKSMTLSLDGARERLLSQHHAVVECVAAVWTYRYTNGYTVTLRGPLTVHVLLIPHPNTTPSQTPPYSLKFDHLQFDANHHEKFIALDSVMGHRQSESPKTPRVRTAPTPSPNGTVMHRMDDERIWEEPRVMIDHASIPGEPVNAFGIPQATMRCLELAESVSQMTDLIAFANETKLGPMDALAKLADKLREGSQGGPYMGMPLSNGHFLPFQTMNGLSTSPAVTLYHSMSSSPSVSHPGPSAHSPKNLPPSADNSQKQRPPTASGTAPPNSSNPANAPTPSQSGMTTPSMTSATLKRKTNDTNSPSQSNAEPSKKTRKLTQRR</sequence>
<reference evidence="3" key="2">
    <citation type="submission" date="2015-01" db="EMBL/GenBank/DDBJ databases">
        <title>Evolutionary Origins and Diversification of the Mycorrhizal Mutualists.</title>
        <authorList>
            <consortium name="DOE Joint Genome Institute"/>
            <consortium name="Mycorrhizal Genomics Consortium"/>
            <person name="Kohler A."/>
            <person name="Kuo A."/>
            <person name="Nagy L.G."/>
            <person name="Floudas D."/>
            <person name="Copeland A."/>
            <person name="Barry K.W."/>
            <person name="Cichocki N."/>
            <person name="Veneault-Fourrey C."/>
            <person name="LaButti K."/>
            <person name="Lindquist E.A."/>
            <person name="Lipzen A."/>
            <person name="Lundell T."/>
            <person name="Morin E."/>
            <person name="Murat C."/>
            <person name="Riley R."/>
            <person name="Ohm R."/>
            <person name="Sun H."/>
            <person name="Tunlid A."/>
            <person name="Henrissat B."/>
            <person name="Grigoriev I.V."/>
            <person name="Hibbett D.S."/>
            <person name="Martin F."/>
        </authorList>
    </citation>
    <scope>NUCLEOTIDE SEQUENCE [LARGE SCALE GENOMIC DNA]</scope>
    <source>
        <strain evidence="3">UH-Slu-Lm8-n1</strain>
    </source>
</reference>
<dbReference type="EMBL" id="KN835175">
    <property type="protein sequence ID" value="KIK45289.1"/>
    <property type="molecule type" value="Genomic_DNA"/>
</dbReference>
<dbReference type="HOGENOM" id="CLU_303279_0_0_1"/>
<dbReference type="OrthoDB" id="774557at2759"/>